<feature type="compositionally biased region" description="Low complexity" evidence="2">
    <location>
        <begin position="44"/>
        <end position="54"/>
    </location>
</feature>
<proteinExistence type="predicted"/>
<dbReference type="InterPro" id="IPR002885">
    <property type="entry name" value="PPR_rpt"/>
</dbReference>
<dbReference type="Proteomes" id="UP000001072">
    <property type="component" value="Unassembled WGS sequence"/>
</dbReference>
<dbReference type="AlphaFoldDB" id="F4S4G9"/>
<dbReference type="InterPro" id="IPR011990">
    <property type="entry name" value="TPR-like_helical_dom_sf"/>
</dbReference>
<dbReference type="KEGG" id="mlr:MELLADRAFT_67801"/>
<evidence type="ECO:0000313" key="4">
    <source>
        <dbReference type="Proteomes" id="UP000001072"/>
    </source>
</evidence>
<evidence type="ECO:0000256" key="2">
    <source>
        <dbReference type="SAM" id="MobiDB-lite"/>
    </source>
</evidence>
<organism evidence="4">
    <name type="scientific">Melampsora larici-populina (strain 98AG31 / pathotype 3-4-7)</name>
    <name type="common">Poplar leaf rust fungus</name>
    <dbReference type="NCBI Taxonomy" id="747676"/>
    <lineage>
        <taxon>Eukaryota</taxon>
        <taxon>Fungi</taxon>
        <taxon>Dikarya</taxon>
        <taxon>Basidiomycota</taxon>
        <taxon>Pucciniomycotina</taxon>
        <taxon>Pucciniomycetes</taxon>
        <taxon>Pucciniales</taxon>
        <taxon>Melampsoraceae</taxon>
        <taxon>Melampsora</taxon>
    </lineage>
</organism>
<protein>
    <submittedName>
        <fullName evidence="3">Uncharacterized protein</fullName>
    </submittedName>
</protein>
<dbReference type="HOGENOM" id="CLU_420379_0_0_1"/>
<dbReference type="VEuPathDB" id="FungiDB:MELLADRAFT_67801"/>
<dbReference type="InParanoid" id="F4S4G9"/>
<keyword evidence="4" id="KW-1185">Reference proteome</keyword>
<name>F4S4G9_MELLP</name>
<reference evidence="4" key="1">
    <citation type="journal article" date="2011" name="Proc. Natl. Acad. Sci. U.S.A.">
        <title>Obligate biotrophy features unraveled by the genomic analysis of rust fungi.</title>
        <authorList>
            <person name="Duplessis S."/>
            <person name="Cuomo C.A."/>
            <person name="Lin Y.-C."/>
            <person name="Aerts A."/>
            <person name="Tisserant E."/>
            <person name="Veneault-Fourrey C."/>
            <person name="Joly D.L."/>
            <person name="Hacquard S."/>
            <person name="Amselem J."/>
            <person name="Cantarel B.L."/>
            <person name="Chiu R."/>
            <person name="Coutinho P.M."/>
            <person name="Feau N."/>
            <person name="Field M."/>
            <person name="Frey P."/>
            <person name="Gelhaye E."/>
            <person name="Goldberg J."/>
            <person name="Grabherr M.G."/>
            <person name="Kodira C.D."/>
            <person name="Kohler A."/>
            <person name="Kuees U."/>
            <person name="Lindquist E.A."/>
            <person name="Lucas S.M."/>
            <person name="Mago R."/>
            <person name="Mauceli E."/>
            <person name="Morin E."/>
            <person name="Murat C."/>
            <person name="Pangilinan J.L."/>
            <person name="Park R."/>
            <person name="Pearson M."/>
            <person name="Quesneville H."/>
            <person name="Rouhier N."/>
            <person name="Sakthikumar S."/>
            <person name="Salamov A.A."/>
            <person name="Schmutz J."/>
            <person name="Selles B."/>
            <person name="Shapiro H."/>
            <person name="Tanguay P."/>
            <person name="Tuskan G.A."/>
            <person name="Henrissat B."/>
            <person name="Van de Peer Y."/>
            <person name="Rouze P."/>
            <person name="Ellis J.G."/>
            <person name="Dodds P.N."/>
            <person name="Schein J.E."/>
            <person name="Zhong S."/>
            <person name="Hamelin R.C."/>
            <person name="Grigoriev I.V."/>
            <person name="Szabo L.J."/>
            <person name="Martin F."/>
        </authorList>
    </citation>
    <scope>NUCLEOTIDE SEQUENCE [LARGE SCALE GENOMIC DNA]</scope>
    <source>
        <strain evidence="4">98AG31 / pathotype 3-4-7</strain>
    </source>
</reference>
<gene>
    <name evidence="3" type="ORF">MELLADRAFT_67801</name>
</gene>
<dbReference type="STRING" id="747676.F4S4G9"/>
<feature type="repeat" description="PPR" evidence="1">
    <location>
        <begin position="227"/>
        <end position="261"/>
    </location>
</feature>
<sequence>MINFQSYLSIKSHSNHLSSKPFRKLHSLRISTYNLILQPFHTTTNQPQQQQAKPKPFHKHRYSSPERRIKEPFLSILLPIKASNQSTTKRNYQNTLKPNSMNPIRTHHPNQPNQIIPNPSNSIHPITQVLNKYQTSSRISTTSQLLSEALQSVLNQSDHSSNLESSHHTSSDQDWCLIYLKYLQSSKNPLEFSKRLGDLIINRLPRYRSDQIIQLHSKHTSLRHLVSTDSYNQLIKFYYLSNRYDQVRLILKELKERGLNLNLQSFELILYSYQALNKSKGVKLTIEKIQSLGLSISLDTWVTLFSIKPRQSSRTRHLDSMEDNSPSISSLDQFLNGWKWDPSELHSNGKAIITLSKKLMQDGKWNEAFRFIDTALVLNYLHHDPTNPTKKSLTSFWAREFLHTLLYGLYNLKQENQRLIRTKPNRSSNINRDPIRSNFQTPLPFNQSIFKFVEDFIDKHRDGYPIQVNSSILLNCLRIETCHSPSKLKSIIQKWNKQYGLETQNLGSRSSIRFLHIVSTWFTKSIPTESREDLMKEYSVLKEFWDTDLKEMMKRGPIDGKIKRGLFVFWTSQRIQSIRISLNRIKKIKRKLDILSDEDELKLDLNFLDELVDDVKKLKSGKESRQQTEIQDQVLYKWWSEKPNLKEIKVKV</sequence>
<dbReference type="RefSeq" id="XP_007416314.1">
    <property type="nucleotide sequence ID" value="XM_007416252.1"/>
</dbReference>
<dbReference type="OrthoDB" id="185373at2759"/>
<dbReference type="EMBL" id="GL883147">
    <property type="protein sequence ID" value="EGG00468.1"/>
    <property type="molecule type" value="Genomic_DNA"/>
</dbReference>
<feature type="region of interest" description="Disordered" evidence="2">
    <location>
        <begin position="44"/>
        <end position="64"/>
    </location>
</feature>
<dbReference type="PROSITE" id="PS51375">
    <property type="entry name" value="PPR"/>
    <property type="match status" value="1"/>
</dbReference>
<evidence type="ECO:0000313" key="3">
    <source>
        <dbReference type="EMBL" id="EGG00468.1"/>
    </source>
</evidence>
<evidence type="ECO:0000256" key="1">
    <source>
        <dbReference type="PROSITE-ProRule" id="PRU00708"/>
    </source>
</evidence>
<accession>F4S4G9</accession>
<dbReference type="GeneID" id="18930907"/>
<dbReference type="Gene3D" id="1.25.40.10">
    <property type="entry name" value="Tetratricopeptide repeat domain"/>
    <property type="match status" value="1"/>
</dbReference>